<accession>A0AAD7WRW0</accession>
<evidence type="ECO:0000256" key="1">
    <source>
        <dbReference type="SAM" id="MobiDB-lite"/>
    </source>
</evidence>
<feature type="region of interest" description="Disordered" evidence="1">
    <location>
        <begin position="94"/>
        <end position="117"/>
    </location>
</feature>
<dbReference type="EMBL" id="JAINUG010000042">
    <property type="protein sequence ID" value="KAJ8406753.1"/>
    <property type="molecule type" value="Genomic_DNA"/>
</dbReference>
<comment type="caution">
    <text evidence="2">The sequence shown here is derived from an EMBL/GenBank/DDBJ whole genome shotgun (WGS) entry which is preliminary data.</text>
</comment>
<dbReference type="AlphaFoldDB" id="A0AAD7WRW0"/>
<reference evidence="2" key="1">
    <citation type="journal article" date="2023" name="Science">
        <title>Genome structures resolve the early diversification of teleost fishes.</title>
        <authorList>
            <person name="Parey E."/>
            <person name="Louis A."/>
            <person name="Montfort J."/>
            <person name="Bouchez O."/>
            <person name="Roques C."/>
            <person name="Iampietro C."/>
            <person name="Lluch J."/>
            <person name="Castinel A."/>
            <person name="Donnadieu C."/>
            <person name="Desvignes T."/>
            <person name="Floi Bucao C."/>
            <person name="Jouanno E."/>
            <person name="Wen M."/>
            <person name="Mejri S."/>
            <person name="Dirks R."/>
            <person name="Jansen H."/>
            <person name="Henkel C."/>
            <person name="Chen W.J."/>
            <person name="Zahm M."/>
            <person name="Cabau C."/>
            <person name="Klopp C."/>
            <person name="Thompson A.W."/>
            <person name="Robinson-Rechavi M."/>
            <person name="Braasch I."/>
            <person name="Lecointre G."/>
            <person name="Bobe J."/>
            <person name="Postlethwait J.H."/>
            <person name="Berthelot C."/>
            <person name="Roest Crollius H."/>
            <person name="Guiguen Y."/>
        </authorList>
    </citation>
    <scope>NUCLEOTIDE SEQUENCE</scope>
    <source>
        <strain evidence="2">NC1722</strain>
    </source>
</reference>
<evidence type="ECO:0000313" key="2">
    <source>
        <dbReference type="EMBL" id="KAJ8406753.1"/>
    </source>
</evidence>
<gene>
    <name evidence="2" type="ORF">AAFF_G00296690</name>
</gene>
<organism evidence="2 3">
    <name type="scientific">Aldrovandia affinis</name>
    <dbReference type="NCBI Taxonomy" id="143900"/>
    <lineage>
        <taxon>Eukaryota</taxon>
        <taxon>Metazoa</taxon>
        <taxon>Chordata</taxon>
        <taxon>Craniata</taxon>
        <taxon>Vertebrata</taxon>
        <taxon>Euteleostomi</taxon>
        <taxon>Actinopterygii</taxon>
        <taxon>Neopterygii</taxon>
        <taxon>Teleostei</taxon>
        <taxon>Notacanthiformes</taxon>
        <taxon>Halosauridae</taxon>
        <taxon>Aldrovandia</taxon>
    </lineage>
</organism>
<dbReference type="Proteomes" id="UP001221898">
    <property type="component" value="Unassembled WGS sequence"/>
</dbReference>
<sequence>MDVRFSFDSIAKLLLSPVLRRAGNNTDCSRAETMKVLRLPALRAVDLLCCFHQALHIWRNSRKWKPCGGRCRSTLASIPVTIWSRRVRGSAERETKTAAYVDSSGRSGGPMRRRAQT</sequence>
<evidence type="ECO:0000313" key="3">
    <source>
        <dbReference type="Proteomes" id="UP001221898"/>
    </source>
</evidence>
<name>A0AAD7WRW0_9TELE</name>
<proteinExistence type="predicted"/>
<keyword evidence="3" id="KW-1185">Reference proteome</keyword>
<protein>
    <submittedName>
        <fullName evidence="2">Uncharacterized protein</fullName>
    </submittedName>
</protein>